<name>A0A8J6Z8Y3_9RHOB</name>
<protein>
    <submittedName>
        <fullName evidence="2">Metallophosphoesterase</fullName>
    </submittedName>
</protein>
<dbReference type="PANTHER" id="PTHR42850:SF4">
    <property type="entry name" value="ZINC-DEPENDENT ENDOPOLYPHOSPHATASE"/>
    <property type="match status" value="1"/>
</dbReference>
<dbReference type="SUPFAM" id="SSF56300">
    <property type="entry name" value="Metallo-dependent phosphatases"/>
    <property type="match status" value="1"/>
</dbReference>
<accession>A0A8J6Z8Y3</accession>
<evidence type="ECO:0000259" key="1">
    <source>
        <dbReference type="Pfam" id="PF00149"/>
    </source>
</evidence>
<dbReference type="GO" id="GO:0005737">
    <property type="term" value="C:cytoplasm"/>
    <property type="evidence" value="ECO:0007669"/>
    <property type="project" value="TreeGrafter"/>
</dbReference>
<comment type="caution">
    <text evidence="2">The sequence shown here is derived from an EMBL/GenBank/DDBJ whole genome shotgun (WGS) entry which is preliminary data.</text>
</comment>
<dbReference type="Proteomes" id="UP000609121">
    <property type="component" value="Unassembled WGS sequence"/>
</dbReference>
<dbReference type="InterPro" id="IPR050126">
    <property type="entry name" value="Ap4A_hydrolase"/>
</dbReference>
<gene>
    <name evidence="2" type="ORF">ICN82_18245</name>
</gene>
<organism evidence="2 3">
    <name type="scientific">Mangrovicoccus algicola</name>
    <dbReference type="NCBI Taxonomy" id="2771008"/>
    <lineage>
        <taxon>Bacteria</taxon>
        <taxon>Pseudomonadati</taxon>
        <taxon>Pseudomonadota</taxon>
        <taxon>Alphaproteobacteria</taxon>
        <taxon>Rhodobacterales</taxon>
        <taxon>Paracoccaceae</taxon>
        <taxon>Mangrovicoccus</taxon>
    </lineage>
</organism>
<dbReference type="InterPro" id="IPR029052">
    <property type="entry name" value="Metallo-depent_PP-like"/>
</dbReference>
<feature type="domain" description="Calcineurin-like phosphoesterase" evidence="1">
    <location>
        <begin position="21"/>
        <end position="209"/>
    </location>
</feature>
<dbReference type="AlphaFoldDB" id="A0A8J6Z8Y3"/>
<sequence length="249" mass="26807">MIRHLAARLLRRAPPPCPAAPLVAIGDIHGCLGDLEALLARIGDWLEAGPQLVLLGDLVDRGPDSRGVIDRAMRLCTEHPGPAEVLMGNHERMMLDFLDGHDPQGRWLAAGGAATLESFGIAPPPREASADPARIAAEARAAIGAERLDWLAARPLWLISGDVVAVHAAWSVRRPDHRQDPALLLWGDPAFYRHLRRDPPWIVHGHVITRPARARGTRIAVDSGAFRGGGLSAVRLLPGAAPEFRNSLG</sequence>
<dbReference type="RefSeq" id="WP_193185772.1">
    <property type="nucleotide sequence ID" value="NZ_JACVXA010000074.1"/>
</dbReference>
<dbReference type="InterPro" id="IPR004843">
    <property type="entry name" value="Calcineurin-like_PHP"/>
</dbReference>
<dbReference type="GO" id="GO:0008803">
    <property type="term" value="F:bis(5'-nucleosyl)-tetraphosphatase (symmetrical) activity"/>
    <property type="evidence" value="ECO:0007669"/>
    <property type="project" value="TreeGrafter"/>
</dbReference>
<dbReference type="GO" id="GO:0110154">
    <property type="term" value="P:RNA decapping"/>
    <property type="evidence" value="ECO:0007669"/>
    <property type="project" value="TreeGrafter"/>
</dbReference>
<dbReference type="Pfam" id="PF00149">
    <property type="entry name" value="Metallophos"/>
    <property type="match status" value="1"/>
</dbReference>
<dbReference type="Gene3D" id="3.60.21.10">
    <property type="match status" value="1"/>
</dbReference>
<dbReference type="EMBL" id="JACVXA010000074">
    <property type="protein sequence ID" value="MBE3640149.1"/>
    <property type="molecule type" value="Genomic_DNA"/>
</dbReference>
<dbReference type="PANTHER" id="PTHR42850">
    <property type="entry name" value="METALLOPHOSPHOESTERASE"/>
    <property type="match status" value="1"/>
</dbReference>
<keyword evidence="3" id="KW-1185">Reference proteome</keyword>
<evidence type="ECO:0000313" key="2">
    <source>
        <dbReference type="EMBL" id="MBE3640149.1"/>
    </source>
</evidence>
<evidence type="ECO:0000313" key="3">
    <source>
        <dbReference type="Proteomes" id="UP000609121"/>
    </source>
</evidence>
<proteinExistence type="predicted"/>
<dbReference type="GO" id="GO:0016791">
    <property type="term" value="F:phosphatase activity"/>
    <property type="evidence" value="ECO:0007669"/>
    <property type="project" value="TreeGrafter"/>
</dbReference>
<reference evidence="2" key="1">
    <citation type="submission" date="2020-09" db="EMBL/GenBank/DDBJ databases">
        <title>A novel bacterium of genus Mangrovicoccus, isolated from South China Sea.</title>
        <authorList>
            <person name="Huang H."/>
            <person name="Mo K."/>
            <person name="Hu Y."/>
        </authorList>
    </citation>
    <scope>NUCLEOTIDE SEQUENCE</scope>
    <source>
        <strain evidence="2">HB182678</strain>
    </source>
</reference>